<keyword evidence="5" id="KW-0269">Exonuclease</keyword>
<dbReference type="GO" id="GO:0008855">
    <property type="term" value="F:exodeoxyribonuclease VII activity"/>
    <property type="evidence" value="ECO:0007669"/>
    <property type="project" value="UniProtKB-UniRule"/>
</dbReference>
<keyword evidence="2" id="KW-0963">Cytoplasm</keyword>
<sequence>MNSSETFNLEKSLTRIRDIQSLLQEGNQPFDDSVGLFEEATQLINACRSYLLEAEVRLQKLSEK</sequence>
<dbReference type="Pfam" id="PF02609">
    <property type="entry name" value="Exonuc_VII_S"/>
    <property type="match status" value="1"/>
</dbReference>
<evidence type="ECO:0000256" key="6">
    <source>
        <dbReference type="NCBIfam" id="TIGR01280"/>
    </source>
</evidence>
<evidence type="ECO:0000256" key="5">
    <source>
        <dbReference type="ARBA" id="ARBA00022839"/>
    </source>
</evidence>
<dbReference type="NCBIfam" id="TIGR01280">
    <property type="entry name" value="xseB"/>
    <property type="match status" value="1"/>
</dbReference>
<keyword evidence="3" id="KW-0540">Nuclease</keyword>
<keyword evidence="4 7" id="KW-0378">Hydrolase</keyword>
<reference evidence="7" key="1">
    <citation type="submission" date="2023-05" db="EMBL/GenBank/DDBJ databases">
        <authorList>
            <person name="Zhang X."/>
        </authorList>
    </citation>
    <scope>NUCLEOTIDE SEQUENCE</scope>
    <source>
        <strain evidence="7">BD1B2-1</strain>
    </source>
</reference>
<keyword evidence="8" id="KW-1185">Reference proteome</keyword>
<proteinExistence type="inferred from homology"/>
<gene>
    <name evidence="7" type="primary">xseB</name>
    <name evidence="7" type="ORF">QNI22_29105</name>
</gene>
<comment type="similarity">
    <text evidence="1">Belongs to the XseB family.</text>
</comment>
<dbReference type="Gene3D" id="1.10.287.1040">
    <property type="entry name" value="Exonuclease VII, small subunit"/>
    <property type="match status" value="1"/>
</dbReference>
<evidence type="ECO:0000313" key="7">
    <source>
        <dbReference type="EMBL" id="MDJ1504756.1"/>
    </source>
</evidence>
<evidence type="ECO:0000313" key="8">
    <source>
        <dbReference type="Proteomes" id="UP001232063"/>
    </source>
</evidence>
<name>A0AAE3R6Y3_9BACT</name>
<dbReference type="Proteomes" id="UP001232063">
    <property type="component" value="Unassembled WGS sequence"/>
</dbReference>
<organism evidence="7 8">
    <name type="scientific">Xanthocytophaga agilis</name>
    <dbReference type="NCBI Taxonomy" id="3048010"/>
    <lineage>
        <taxon>Bacteria</taxon>
        <taxon>Pseudomonadati</taxon>
        <taxon>Bacteroidota</taxon>
        <taxon>Cytophagia</taxon>
        <taxon>Cytophagales</taxon>
        <taxon>Rhodocytophagaceae</taxon>
        <taxon>Xanthocytophaga</taxon>
    </lineage>
</organism>
<comment type="caution">
    <text evidence="7">The sequence shown here is derived from an EMBL/GenBank/DDBJ whole genome shotgun (WGS) entry which is preliminary data.</text>
</comment>
<evidence type="ECO:0000256" key="2">
    <source>
        <dbReference type="ARBA" id="ARBA00022490"/>
    </source>
</evidence>
<evidence type="ECO:0000256" key="4">
    <source>
        <dbReference type="ARBA" id="ARBA00022801"/>
    </source>
</evidence>
<evidence type="ECO:0000256" key="3">
    <source>
        <dbReference type="ARBA" id="ARBA00022722"/>
    </source>
</evidence>
<dbReference type="SUPFAM" id="SSF116842">
    <property type="entry name" value="XseB-like"/>
    <property type="match status" value="1"/>
</dbReference>
<accession>A0AAE3R6Y3</accession>
<dbReference type="InterPro" id="IPR003761">
    <property type="entry name" value="Exonuc_VII_S"/>
</dbReference>
<dbReference type="RefSeq" id="WP_314516372.1">
    <property type="nucleotide sequence ID" value="NZ_JASJOU010000013.1"/>
</dbReference>
<dbReference type="EMBL" id="JASJOU010000013">
    <property type="protein sequence ID" value="MDJ1504756.1"/>
    <property type="molecule type" value="Genomic_DNA"/>
</dbReference>
<protein>
    <recommendedName>
        <fullName evidence="6">Exodeoxyribonuclease VII small subunit</fullName>
        <ecNumber evidence="6">3.1.11.6</ecNumber>
    </recommendedName>
</protein>
<dbReference type="GO" id="GO:0006308">
    <property type="term" value="P:DNA catabolic process"/>
    <property type="evidence" value="ECO:0007669"/>
    <property type="project" value="UniProtKB-UniRule"/>
</dbReference>
<dbReference type="AlphaFoldDB" id="A0AAE3R6Y3"/>
<evidence type="ECO:0000256" key="1">
    <source>
        <dbReference type="ARBA" id="ARBA00009998"/>
    </source>
</evidence>
<dbReference type="InterPro" id="IPR037004">
    <property type="entry name" value="Exonuc_VII_ssu_sf"/>
</dbReference>
<dbReference type="EC" id="3.1.11.6" evidence="6"/>
<dbReference type="GO" id="GO:0009318">
    <property type="term" value="C:exodeoxyribonuclease VII complex"/>
    <property type="evidence" value="ECO:0007669"/>
    <property type="project" value="UniProtKB-UniRule"/>
</dbReference>